<dbReference type="InterPro" id="IPR002139">
    <property type="entry name" value="Ribo/fructo_kinase"/>
</dbReference>
<reference evidence="6 7" key="1">
    <citation type="submission" date="2013-08" db="EMBL/GenBank/DDBJ databases">
        <title>Genome sequencing of Cellulomonas carbonis T26.</title>
        <authorList>
            <person name="Chen F."/>
            <person name="Li Y."/>
            <person name="Wang G."/>
        </authorList>
    </citation>
    <scope>NUCLEOTIDE SEQUENCE [LARGE SCALE GENOMIC DNA]</scope>
    <source>
        <strain evidence="6 7">T26</strain>
    </source>
</reference>
<dbReference type="Pfam" id="PF00294">
    <property type="entry name" value="PfkB"/>
    <property type="match status" value="1"/>
</dbReference>
<gene>
    <name evidence="6" type="ORF">N868_15635</name>
</gene>
<name>A0A0A0BPE5_9CELL</name>
<dbReference type="PRINTS" id="PR00990">
    <property type="entry name" value="RIBOKINASE"/>
</dbReference>
<keyword evidence="7" id="KW-1185">Reference proteome</keyword>
<evidence type="ECO:0000256" key="1">
    <source>
        <dbReference type="ARBA" id="ARBA00010688"/>
    </source>
</evidence>
<evidence type="ECO:0000256" key="3">
    <source>
        <dbReference type="ARBA" id="ARBA00022777"/>
    </source>
</evidence>
<dbReference type="PROSITE" id="PS00584">
    <property type="entry name" value="PFKB_KINASES_2"/>
    <property type="match status" value="1"/>
</dbReference>
<dbReference type="Proteomes" id="UP000029839">
    <property type="component" value="Unassembled WGS sequence"/>
</dbReference>
<protein>
    <submittedName>
        <fullName evidence="6">Sugar kinase</fullName>
    </submittedName>
</protein>
<evidence type="ECO:0000256" key="2">
    <source>
        <dbReference type="ARBA" id="ARBA00022679"/>
    </source>
</evidence>
<reference evidence="6 7" key="2">
    <citation type="journal article" date="2015" name="Stand. Genomic Sci.">
        <title>Draft genome sequence of Cellulomonas carbonis T26(T) and comparative analysis of six Cellulomonas genomes.</title>
        <authorList>
            <person name="Zhuang W."/>
            <person name="Zhang S."/>
            <person name="Xia X."/>
            <person name="Wang G."/>
        </authorList>
    </citation>
    <scope>NUCLEOTIDE SEQUENCE [LARGE SCALE GENOMIC DNA]</scope>
    <source>
        <strain evidence="6 7">T26</strain>
    </source>
</reference>
<dbReference type="InterPro" id="IPR011611">
    <property type="entry name" value="PfkB_dom"/>
</dbReference>
<accession>A0A0A0BPE5</accession>
<keyword evidence="2 4" id="KW-0808">Transferase</keyword>
<dbReference type="PANTHER" id="PTHR42774:SF3">
    <property type="entry name" value="KETOHEXOKINASE"/>
    <property type="match status" value="1"/>
</dbReference>
<dbReference type="RefSeq" id="WP_229734562.1">
    <property type="nucleotide sequence ID" value="NZ_AXCY01000053.1"/>
</dbReference>
<comment type="caution">
    <text evidence="6">The sequence shown here is derived from an EMBL/GenBank/DDBJ whole genome shotgun (WGS) entry which is preliminary data.</text>
</comment>
<proteinExistence type="inferred from homology"/>
<dbReference type="SUPFAM" id="SSF53613">
    <property type="entry name" value="Ribokinase-like"/>
    <property type="match status" value="1"/>
</dbReference>
<feature type="domain" description="Carbohydrate kinase PfkB" evidence="5">
    <location>
        <begin position="17"/>
        <end position="317"/>
    </location>
</feature>
<dbReference type="InterPro" id="IPR029056">
    <property type="entry name" value="Ribokinase-like"/>
</dbReference>
<sequence length="343" mass="34245">MSDDGTRPARVTPPPRVLACGLATLDVVQTVDRVPRPDEKVVARDLLVAAGGPATNAAVTCALLGLDARLLTRVGDSPVGRVVAGDLARRGVEVVDVAAPGASPAVSTVLVTAATGERAVASVNATRAADDGTDARAVDQDDRVPDDVLDGVAAVLVDGHHLDLAIPVARAARSRGIPVLLDGGSWKPGLEDLLAHVDVAVLSADLRVPPDHAGDDDGTDDGDLAAVARLGPGVVARSHGGDPVDVLVDGRRLTVPVAPVAVVDTLGAGDVLHGALLAWWAQHHAGPDAADASATDTAAGLRFATGVASRSCGAGGAHGWADDEHALAAARAELTGGQAASGS</sequence>
<dbReference type="EMBL" id="AXCY01000053">
    <property type="protein sequence ID" value="KGM10353.1"/>
    <property type="molecule type" value="Genomic_DNA"/>
</dbReference>
<organism evidence="6 7">
    <name type="scientific">Cellulomonas carbonis T26</name>
    <dbReference type="NCBI Taxonomy" id="947969"/>
    <lineage>
        <taxon>Bacteria</taxon>
        <taxon>Bacillati</taxon>
        <taxon>Actinomycetota</taxon>
        <taxon>Actinomycetes</taxon>
        <taxon>Micrococcales</taxon>
        <taxon>Cellulomonadaceae</taxon>
        <taxon>Cellulomonas</taxon>
    </lineage>
</organism>
<evidence type="ECO:0000313" key="7">
    <source>
        <dbReference type="Proteomes" id="UP000029839"/>
    </source>
</evidence>
<dbReference type="Gene3D" id="3.40.1190.20">
    <property type="match status" value="1"/>
</dbReference>
<evidence type="ECO:0000256" key="4">
    <source>
        <dbReference type="RuleBase" id="RU003704"/>
    </source>
</evidence>
<comment type="similarity">
    <text evidence="1 4">Belongs to the carbohydrate kinase PfkB family.</text>
</comment>
<evidence type="ECO:0000313" key="6">
    <source>
        <dbReference type="EMBL" id="KGM10353.1"/>
    </source>
</evidence>
<dbReference type="PANTHER" id="PTHR42774">
    <property type="entry name" value="PHOSPHOTRANSFERASE SYSTEM TRANSPORT PROTEIN"/>
    <property type="match status" value="1"/>
</dbReference>
<dbReference type="InterPro" id="IPR052562">
    <property type="entry name" value="Ketohexokinase-related"/>
</dbReference>
<dbReference type="GO" id="GO:0016301">
    <property type="term" value="F:kinase activity"/>
    <property type="evidence" value="ECO:0007669"/>
    <property type="project" value="UniProtKB-KW"/>
</dbReference>
<evidence type="ECO:0000259" key="5">
    <source>
        <dbReference type="Pfam" id="PF00294"/>
    </source>
</evidence>
<keyword evidence="3 4" id="KW-0418">Kinase</keyword>
<dbReference type="InterPro" id="IPR002173">
    <property type="entry name" value="Carboh/pur_kinase_PfkB_CS"/>
</dbReference>
<dbReference type="AlphaFoldDB" id="A0A0A0BPE5"/>